<keyword evidence="1" id="KW-0560">Oxidoreductase</keyword>
<protein>
    <submittedName>
        <fullName evidence="4">Gfo/Idh/MocA family oxidoreductase</fullName>
    </submittedName>
</protein>
<keyword evidence="5" id="KW-1185">Reference proteome</keyword>
<evidence type="ECO:0000256" key="1">
    <source>
        <dbReference type="ARBA" id="ARBA00023002"/>
    </source>
</evidence>
<dbReference type="InterPro" id="IPR036291">
    <property type="entry name" value="NAD(P)-bd_dom_sf"/>
</dbReference>
<dbReference type="PANTHER" id="PTHR43818:SF11">
    <property type="entry name" value="BCDNA.GH03377"/>
    <property type="match status" value="1"/>
</dbReference>
<reference evidence="4 5" key="1">
    <citation type="submission" date="2018-06" db="EMBL/GenBank/DDBJ databases">
        <title>Noncontiguous genome sequence of Ruminococcaceae bacterium ASD2818.</title>
        <authorList>
            <person name="Chaplin A.V."/>
            <person name="Sokolova S.R."/>
            <person name="Kochetkova T.O."/>
            <person name="Goltsov A.Y."/>
            <person name="Trofimov D.Y."/>
            <person name="Efimov B.A."/>
        </authorList>
    </citation>
    <scope>NUCLEOTIDE SEQUENCE [LARGE SCALE GENOMIC DNA]</scope>
    <source>
        <strain evidence="4 5">ASD2818</strain>
    </source>
</reference>
<dbReference type="SUPFAM" id="SSF55347">
    <property type="entry name" value="Glyceraldehyde-3-phosphate dehydrogenase-like, C-terminal domain"/>
    <property type="match status" value="1"/>
</dbReference>
<dbReference type="GO" id="GO:0000166">
    <property type="term" value="F:nucleotide binding"/>
    <property type="evidence" value="ECO:0007669"/>
    <property type="project" value="InterPro"/>
</dbReference>
<evidence type="ECO:0000259" key="2">
    <source>
        <dbReference type="Pfam" id="PF01408"/>
    </source>
</evidence>
<sequence length="368" mass="40714">MKKTRIGMVGVGAISGIYLQNITNLFQELEVEAVCDLVREKAERAQSEYGVPKLYDTMYELFEDPEIDIVLNLTRPYEHYEVTRAALEAGKHVYSEKPLAATWEEGKELVRLAAEKGLLLGGAPDTFMGAGIQTCRKLIDDGMIGEPVGAAAFMICRGHESWHPDPEFYYKHGGGPMMDMGPYYVTALINLLGGVSGVTGVTKTSFQQRIITSEPKCGTVVEVDVPTYITGILNFDSGAVGTLFTTFDAYYNEQARFEVYGSKGTLYVPDPNCFGGPVRLLRPEDGETKEMPLLFDYKDNSRALGLADMAQALQTGRPFRTSCQQTLHVLEVMTAFQRSSDRRAEVAIESRYERGAAMKNNPIHGILD</sequence>
<dbReference type="AlphaFoldDB" id="A0A328UIJ9"/>
<organism evidence="4 5">
    <name type="scientific">Hydrogeniiclostridium mannosilyticum</name>
    <dbReference type="NCBI Taxonomy" id="2764322"/>
    <lineage>
        <taxon>Bacteria</taxon>
        <taxon>Bacillati</taxon>
        <taxon>Bacillota</taxon>
        <taxon>Clostridia</taxon>
        <taxon>Eubacteriales</taxon>
        <taxon>Acutalibacteraceae</taxon>
        <taxon>Hydrogeniiclostridium</taxon>
    </lineage>
</organism>
<dbReference type="RefSeq" id="WP_112332911.1">
    <property type="nucleotide sequence ID" value="NZ_QLYR01000005.1"/>
</dbReference>
<dbReference type="InterPro" id="IPR050463">
    <property type="entry name" value="Gfo/Idh/MocA_oxidrdct_glycsds"/>
</dbReference>
<dbReference type="Pfam" id="PF01408">
    <property type="entry name" value="GFO_IDH_MocA"/>
    <property type="match status" value="1"/>
</dbReference>
<dbReference type="EMBL" id="QLYR01000005">
    <property type="protein sequence ID" value="RAQ28528.1"/>
    <property type="molecule type" value="Genomic_DNA"/>
</dbReference>
<proteinExistence type="predicted"/>
<dbReference type="SUPFAM" id="SSF51735">
    <property type="entry name" value="NAD(P)-binding Rossmann-fold domains"/>
    <property type="match status" value="1"/>
</dbReference>
<dbReference type="Gene3D" id="3.30.360.10">
    <property type="entry name" value="Dihydrodipicolinate Reductase, domain 2"/>
    <property type="match status" value="1"/>
</dbReference>
<dbReference type="InterPro" id="IPR000683">
    <property type="entry name" value="Gfo/Idh/MocA-like_OxRdtase_N"/>
</dbReference>
<evidence type="ECO:0000313" key="4">
    <source>
        <dbReference type="EMBL" id="RAQ28528.1"/>
    </source>
</evidence>
<comment type="caution">
    <text evidence="4">The sequence shown here is derived from an EMBL/GenBank/DDBJ whole genome shotgun (WGS) entry which is preliminary data.</text>
</comment>
<dbReference type="Proteomes" id="UP000249377">
    <property type="component" value="Unassembled WGS sequence"/>
</dbReference>
<feature type="domain" description="GFO/IDH/MocA-like oxidoreductase" evidence="3">
    <location>
        <begin position="132"/>
        <end position="266"/>
    </location>
</feature>
<dbReference type="GO" id="GO:0016491">
    <property type="term" value="F:oxidoreductase activity"/>
    <property type="evidence" value="ECO:0007669"/>
    <property type="project" value="UniProtKB-KW"/>
</dbReference>
<name>A0A328UIJ9_9FIRM</name>
<dbReference type="Pfam" id="PF22725">
    <property type="entry name" value="GFO_IDH_MocA_C3"/>
    <property type="match status" value="1"/>
</dbReference>
<accession>A0A328UIJ9</accession>
<feature type="domain" description="Gfo/Idh/MocA-like oxidoreductase N-terminal" evidence="2">
    <location>
        <begin position="5"/>
        <end position="120"/>
    </location>
</feature>
<evidence type="ECO:0000313" key="5">
    <source>
        <dbReference type="Proteomes" id="UP000249377"/>
    </source>
</evidence>
<evidence type="ECO:0000259" key="3">
    <source>
        <dbReference type="Pfam" id="PF22725"/>
    </source>
</evidence>
<dbReference type="InterPro" id="IPR055170">
    <property type="entry name" value="GFO_IDH_MocA-like_dom"/>
</dbReference>
<gene>
    <name evidence="4" type="ORF">DPQ25_09420</name>
</gene>
<dbReference type="Gene3D" id="3.40.50.720">
    <property type="entry name" value="NAD(P)-binding Rossmann-like Domain"/>
    <property type="match status" value="1"/>
</dbReference>
<dbReference type="PANTHER" id="PTHR43818">
    <property type="entry name" value="BCDNA.GH03377"/>
    <property type="match status" value="1"/>
</dbReference>